<feature type="compositionally biased region" description="Low complexity" evidence="1">
    <location>
        <begin position="98"/>
        <end position="150"/>
    </location>
</feature>
<evidence type="ECO:0000259" key="3">
    <source>
        <dbReference type="Pfam" id="PF00188"/>
    </source>
</evidence>
<dbReference type="InterPro" id="IPR035940">
    <property type="entry name" value="CAP_sf"/>
</dbReference>
<sequence>MNRETQPPTSTPEPGASSAPYQQHPDGRGTHSAAGRGRSAGRHSGRSGQHRGRRSRWAATVGGAAALIAVAGGGYTVVQSTTDRTDETRSAAGPAPVTDAPDPAGTPGGASAATGSAAPATPTRSASATATPSAQRPGTHPATTAPHSTGTGTGTGGTGTGGTGIGTGSRKAPSSNTLSGGGTTAQYAQQVVEMVNTERARQGCKPVTVNAQLQAAAQAHSDDMAARNYYEHDTPEGVGPGARMTSAGYHWSTWGENIYKSPKDAQTAMDGWMKSPGHRDNILNCAFKEIGVGINMSANGPWWTQDFAAAS</sequence>
<feature type="compositionally biased region" description="Basic residues" evidence="1">
    <location>
        <begin position="39"/>
        <end position="56"/>
    </location>
</feature>
<dbReference type="Pfam" id="PF00188">
    <property type="entry name" value="CAP"/>
    <property type="match status" value="1"/>
</dbReference>
<feature type="transmembrane region" description="Helical" evidence="2">
    <location>
        <begin position="57"/>
        <end position="78"/>
    </location>
</feature>
<comment type="caution">
    <text evidence="4">The sequence shown here is derived from an EMBL/GenBank/DDBJ whole genome shotgun (WGS) entry which is preliminary data.</text>
</comment>
<keyword evidence="2" id="KW-0812">Transmembrane</keyword>
<dbReference type="InterPro" id="IPR014044">
    <property type="entry name" value="CAP_dom"/>
</dbReference>
<gene>
    <name evidence="4" type="ORF">ACIGXA_06940</name>
</gene>
<organism evidence="4 5">
    <name type="scientific">Streptomyces fildesensis</name>
    <dbReference type="NCBI Taxonomy" id="375757"/>
    <lineage>
        <taxon>Bacteria</taxon>
        <taxon>Bacillati</taxon>
        <taxon>Actinomycetota</taxon>
        <taxon>Actinomycetes</taxon>
        <taxon>Kitasatosporales</taxon>
        <taxon>Streptomycetaceae</taxon>
        <taxon>Streptomyces</taxon>
    </lineage>
</organism>
<feature type="compositionally biased region" description="Polar residues" evidence="1">
    <location>
        <begin position="172"/>
        <end position="182"/>
    </location>
</feature>
<protein>
    <submittedName>
        <fullName evidence="4">CAP domain-containing protein</fullName>
    </submittedName>
</protein>
<name>A0ABW8C1E5_9ACTN</name>
<dbReference type="SUPFAM" id="SSF55797">
    <property type="entry name" value="PR-1-like"/>
    <property type="match status" value="1"/>
</dbReference>
<dbReference type="EMBL" id="JBITYG010000002">
    <property type="protein sequence ID" value="MFI9100243.1"/>
    <property type="molecule type" value="Genomic_DNA"/>
</dbReference>
<accession>A0ABW8C1E5</accession>
<keyword evidence="2" id="KW-1133">Transmembrane helix</keyword>
<proteinExistence type="predicted"/>
<evidence type="ECO:0000256" key="2">
    <source>
        <dbReference type="SAM" id="Phobius"/>
    </source>
</evidence>
<dbReference type="CDD" id="cd05379">
    <property type="entry name" value="CAP_bacterial"/>
    <property type="match status" value="1"/>
</dbReference>
<evidence type="ECO:0000256" key="1">
    <source>
        <dbReference type="SAM" id="MobiDB-lite"/>
    </source>
</evidence>
<feature type="region of interest" description="Disordered" evidence="1">
    <location>
        <begin position="1"/>
        <end position="58"/>
    </location>
</feature>
<dbReference type="PANTHER" id="PTHR31157:SF1">
    <property type="entry name" value="SCP DOMAIN-CONTAINING PROTEIN"/>
    <property type="match status" value="1"/>
</dbReference>
<evidence type="ECO:0000313" key="5">
    <source>
        <dbReference type="Proteomes" id="UP001614394"/>
    </source>
</evidence>
<keyword evidence="2" id="KW-0472">Membrane</keyword>
<evidence type="ECO:0000313" key="4">
    <source>
        <dbReference type="EMBL" id="MFI9100243.1"/>
    </source>
</evidence>
<keyword evidence="5" id="KW-1185">Reference proteome</keyword>
<dbReference type="RefSeq" id="WP_399645240.1">
    <property type="nucleotide sequence ID" value="NZ_JBITYG010000002.1"/>
</dbReference>
<dbReference type="Gene3D" id="3.40.33.10">
    <property type="entry name" value="CAP"/>
    <property type="match status" value="1"/>
</dbReference>
<feature type="compositionally biased region" description="Gly residues" evidence="1">
    <location>
        <begin position="151"/>
        <end position="167"/>
    </location>
</feature>
<feature type="region of interest" description="Disordered" evidence="1">
    <location>
        <begin position="71"/>
        <end position="182"/>
    </location>
</feature>
<dbReference type="Proteomes" id="UP001614394">
    <property type="component" value="Unassembled WGS sequence"/>
</dbReference>
<reference evidence="4 5" key="1">
    <citation type="submission" date="2024-10" db="EMBL/GenBank/DDBJ databases">
        <title>The Natural Products Discovery Center: Release of the First 8490 Sequenced Strains for Exploring Actinobacteria Biosynthetic Diversity.</title>
        <authorList>
            <person name="Kalkreuter E."/>
            <person name="Kautsar S.A."/>
            <person name="Yang D."/>
            <person name="Bader C.D."/>
            <person name="Teijaro C.N."/>
            <person name="Fluegel L."/>
            <person name="Davis C.M."/>
            <person name="Simpson J.R."/>
            <person name="Lauterbach L."/>
            <person name="Steele A.D."/>
            <person name="Gui C."/>
            <person name="Meng S."/>
            <person name="Li G."/>
            <person name="Viehrig K."/>
            <person name="Ye F."/>
            <person name="Su P."/>
            <person name="Kiefer A.F."/>
            <person name="Nichols A."/>
            <person name="Cepeda A.J."/>
            <person name="Yan W."/>
            <person name="Fan B."/>
            <person name="Jiang Y."/>
            <person name="Adhikari A."/>
            <person name="Zheng C.-J."/>
            <person name="Schuster L."/>
            <person name="Cowan T.M."/>
            <person name="Smanski M.J."/>
            <person name="Chevrette M.G."/>
            <person name="De Carvalho L.P.S."/>
            <person name="Shen B."/>
        </authorList>
    </citation>
    <scope>NUCLEOTIDE SEQUENCE [LARGE SCALE GENOMIC DNA]</scope>
    <source>
        <strain evidence="4 5">NPDC053399</strain>
    </source>
</reference>
<dbReference type="PANTHER" id="PTHR31157">
    <property type="entry name" value="SCP DOMAIN-CONTAINING PROTEIN"/>
    <property type="match status" value="1"/>
</dbReference>
<feature type="domain" description="SCP" evidence="3">
    <location>
        <begin position="192"/>
        <end position="307"/>
    </location>
</feature>